<dbReference type="AlphaFoldDB" id="A0A1G6HSZ4"/>
<feature type="transmembrane region" description="Helical" evidence="5">
    <location>
        <begin position="207"/>
        <end position="227"/>
    </location>
</feature>
<evidence type="ECO:0000256" key="4">
    <source>
        <dbReference type="ARBA" id="ARBA00023136"/>
    </source>
</evidence>
<comment type="subcellular location">
    <subcellularLocation>
        <location evidence="5">Cell membrane</location>
        <topology evidence="5">Multi-pass membrane protein</topology>
    </subcellularLocation>
    <subcellularLocation>
        <location evidence="1">Membrane</location>
        <topology evidence="1">Multi-pass membrane protein</topology>
    </subcellularLocation>
</comment>
<keyword evidence="5" id="KW-1003">Cell membrane</keyword>
<comment type="similarity">
    <text evidence="5">Belongs to the 4-toluene sulfonate uptake permease (TSUP) (TC 2.A.102) family.</text>
</comment>
<dbReference type="Pfam" id="PF01925">
    <property type="entry name" value="TauE"/>
    <property type="match status" value="1"/>
</dbReference>
<dbReference type="STRING" id="1577474.GA0111570_11286"/>
<feature type="transmembrane region" description="Helical" evidence="5">
    <location>
        <begin position="182"/>
        <end position="201"/>
    </location>
</feature>
<protein>
    <recommendedName>
        <fullName evidence="5">Probable membrane transporter protein</fullName>
    </recommendedName>
</protein>
<feature type="transmembrane region" description="Helical" evidence="5">
    <location>
        <begin position="142"/>
        <end position="170"/>
    </location>
</feature>
<evidence type="ECO:0000256" key="2">
    <source>
        <dbReference type="ARBA" id="ARBA00022692"/>
    </source>
</evidence>
<evidence type="ECO:0000256" key="3">
    <source>
        <dbReference type="ARBA" id="ARBA00022989"/>
    </source>
</evidence>
<keyword evidence="4 5" id="KW-0472">Membrane</keyword>
<reference evidence="6 7" key="1">
    <citation type="submission" date="2016-06" db="EMBL/GenBank/DDBJ databases">
        <authorList>
            <person name="Olsen C.W."/>
            <person name="Carey S."/>
            <person name="Hinshaw L."/>
            <person name="Karasin A.I."/>
        </authorList>
    </citation>
    <scope>NUCLEOTIDE SEQUENCE [LARGE SCALE GENOMIC DNA]</scope>
    <source>
        <strain evidence="6 7">LZ-22</strain>
    </source>
</reference>
<dbReference type="RefSeq" id="WP_217634205.1">
    <property type="nucleotide sequence ID" value="NZ_FMYF01000012.1"/>
</dbReference>
<evidence type="ECO:0000313" key="7">
    <source>
        <dbReference type="Proteomes" id="UP000199086"/>
    </source>
</evidence>
<evidence type="ECO:0000256" key="5">
    <source>
        <dbReference type="RuleBase" id="RU363041"/>
    </source>
</evidence>
<proteinExistence type="inferred from homology"/>
<evidence type="ECO:0000313" key="6">
    <source>
        <dbReference type="EMBL" id="SDB97352.1"/>
    </source>
</evidence>
<feature type="transmembrane region" description="Helical" evidence="5">
    <location>
        <begin position="111"/>
        <end position="130"/>
    </location>
</feature>
<dbReference type="GO" id="GO:0005886">
    <property type="term" value="C:plasma membrane"/>
    <property type="evidence" value="ECO:0007669"/>
    <property type="project" value="UniProtKB-SubCell"/>
</dbReference>
<feature type="transmembrane region" description="Helical" evidence="5">
    <location>
        <begin position="42"/>
        <end position="63"/>
    </location>
</feature>
<sequence length="254" mass="25740">MTGIDILGMDIGVLGLIVLAGVGTGIVGYLTGLASLVSYPVLLAAGLSPVAANVSNTLGLVGVGVGSTARAMRTVTGGSGRTLAAQLLVAAVGGGLGATLLLVAGESSFEAIVPWLVVLASALLLLSPRISRMRREGPNPVVYWVGLFLVCCYGGYFGAGAGVMYLALALIASSDLFTRAMVIKSLLLGVSNLIASLIFIGFGPVNWAAAIALGLGCVVGGNFGPVIQRLIPETLLRIIVAAGGFFLAGWLWLR</sequence>
<name>A0A1G6HSZ4_9ACTN</name>
<feature type="transmembrane region" description="Helical" evidence="5">
    <location>
        <begin position="6"/>
        <end position="30"/>
    </location>
</feature>
<keyword evidence="7" id="KW-1185">Reference proteome</keyword>
<dbReference type="Proteomes" id="UP000199086">
    <property type="component" value="Unassembled WGS sequence"/>
</dbReference>
<feature type="transmembrane region" description="Helical" evidence="5">
    <location>
        <begin position="83"/>
        <end position="104"/>
    </location>
</feature>
<keyword evidence="3 5" id="KW-1133">Transmembrane helix</keyword>
<keyword evidence="2 5" id="KW-0812">Transmembrane</keyword>
<dbReference type="EMBL" id="FMYF01000012">
    <property type="protein sequence ID" value="SDB97352.1"/>
    <property type="molecule type" value="Genomic_DNA"/>
</dbReference>
<dbReference type="InterPro" id="IPR002781">
    <property type="entry name" value="TM_pro_TauE-like"/>
</dbReference>
<accession>A0A1G6HSZ4</accession>
<gene>
    <name evidence="6" type="ORF">GA0111570_11286</name>
</gene>
<feature type="transmembrane region" description="Helical" evidence="5">
    <location>
        <begin position="234"/>
        <end position="253"/>
    </location>
</feature>
<evidence type="ECO:0000256" key="1">
    <source>
        <dbReference type="ARBA" id="ARBA00004141"/>
    </source>
</evidence>
<organism evidence="6 7">
    <name type="scientific">Raineyella antarctica</name>
    <dbReference type="NCBI Taxonomy" id="1577474"/>
    <lineage>
        <taxon>Bacteria</taxon>
        <taxon>Bacillati</taxon>
        <taxon>Actinomycetota</taxon>
        <taxon>Actinomycetes</taxon>
        <taxon>Propionibacteriales</taxon>
        <taxon>Propionibacteriaceae</taxon>
        <taxon>Raineyella</taxon>
    </lineage>
</organism>